<dbReference type="EMBL" id="JADGJW010000155">
    <property type="protein sequence ID" value="KAJ3222877.1"/>
    <property type="molecule type" value="Genomic_DNA"/>
</dbReference>
<keyword evidence="1" id="KW-0812">Transmembrane</keyword>
<comment type="caution">
    <text evidence="2">The sequence shown here is derived from an EMBL/GenBank/DDBJ whole genome shotgun (WGS) entry which is preliminary data.</text>
</comment>
<accession>A0AAD5U4V6</accession>
<reference evidence="2" key="1">
    <citation type="submission" date="2020-05" db="EMBL/GenBank/DDBJ databases">
        <title>Phylogenomic resolution of chytrid fungi.</title>
        <authorList>
            <person name="Stajich J.E."/>
            <person name="Amses K."/>
            <person name="Simmons R."/>
            <person name="Seto K."/>
            <person name="Myers J."/>
            <person name="Bonds A."/>
            <person name="Quandt C.A."/>
            <person name="Barry K."/>
            <person name="Liu P."/>
            <person name="Grigoriev I."/>
            <person name="Longcore J.E."/>
            <person name="James T.Y."/>
        </authorList>
    </citation>
    <scope>NUCLEOTIDE SEQUENCE</scope>
    <source>
        <strain evidence="2">JEL0476</strain>
    </source>
</reference>
<keyword evidence="1" id="KW-1133">Transmembrane helix</keyword>
<proteinExistence type="predicted"/>
<gene>
    <name evidence="2" type="ORF">HK099_001801</name>
</gene>
<keyword evidence="3" id="KW-1185">Reference proteome</keyword>
<protein>
    <recommendedName>
        <fullName evidence="4">MARVEL domain-containing protein</fullName>
    </recommendedName>
</protein>
<sequence length="202" mass="23025">MPMFKAASATRALISSEADKTNFRIPKAGRFSNRVFQIVVSLGAWLFLGRQGKKLVETYTLGQVISLHWILSIFSPIVSGGLILMYLMPWFKKSWNSRKLLKVEFFFDLVLFSLWTLMFAVEVNYIGGNCPAGSSDDCNMYNWVLAWGGFSMIFWFAGICFDIWSWGEGIYGWGDRLTDSEADSVLRRLSKGTSSSQRSRRF</sequence>
<evidence type="ECO:0000313" key="2">
    <source>
        <dbReference type="EMBL" id="KAJ3222877.1"/>
    </source>
</evidence>
<feature type="transmembrane region" description="Helical" evidence="1">
    <location>
        <begin position="31"/>
        <end position="48"/>
    </location>
</feature>
<keyword evidence="1" id="KW-0472">Membrane</keyword>
<evidence type="ECO:0000313" key="3">
    <source>
        <dbReference type="Proteomes" id="UP001211065"/>
    </source>
</evidence>
<dbReference type="AlphaFoldDB" id="A0AAD5U4V6"/>
<dbReference type="Proteomes" id="UP001211065">
    <property type="component" value="Unassembled WGS sequence"/>
</dbReference>
<feature type="transmembrane region" description="Helical" evidence="1">
    <location>
        <begin position="141"/>
        <end position="164"/>
    </location>
</feature>
<evidence type="ECO:0000256" key="1">
    <source>
        <dbReference type="SAM" id="Phobius"/>
    </source>
</evidence>
<name>A0AAD5U4V6_9FUNG</name>
<evidence type="ECO:0008006" key="4">
    <source>
        <dbReference type="Google" id="ProtNLM"/>
    </source>
</evidence>
<feature type="transmembrane region" description="Helical" evidence="1">
    <location>
        <begin position="100"/>
        <end position="121"/>
    </location>
</feature>
<feature type="transmembrane region" description="Helical" evidence="1">
    <location>
        <begin position="68"/>
        <end position="88"/>
    </location>
</feature>
<organism evidence="2 3">
    <name type="scientific">Clydaea vesicula</name>
    <dbReference type="NCBI Taxonomy" id="447962"/>
    <lineage>
        <taxon>Eukaryota</taxon>
        <taxon>Fungi</taxon>
        <taxon>Fungi incertae sedis</taxon>
        <taxon>Chytridiomycota</taxon>
        <taxon>Chytridiomycota incertae sedis</taxon>
        <taxon>Chytridiomycetes</taxon>
        <taxon>Lobulomycetales</taxon>
        <taxon>Lobulomycetaceae</taxon>
        <taxon>Clydaea</taxon>
    </lineage>
</organism>